<keyword evidence="12" id="KW-1185">Reference proteome</keyword>
<accession>S0PGL5</accession>
<dbReference type="eggNOG" id="COG5002">
    <property type="taxonomic scope" value="Bacteria"/>
</dbReference>
<feature type="transmembrane region" description="Helical" evidence="9">
    <location>
        <begin position="177"/>
        <end position="200"/>
    </location>
</feature>
<dbReference type="OrthoDB" id="9813151at2"/>
<organism evidence="11 12">
    <name type="scientific">Enterococcus sulfureus ATCC 49903</name>
    <dbReference type="NCBI Taxonomy" id="1140003"/>
    <lineage>
        <taxon>Bacteria</taxon>
        <taxon>Bacillati</taxon>
        <taxon>Bacillota</taxon>
        <taxon>Bacilli</taxon>
        <taxon>Lactobacillales</taxon>
        <taxon>Enterococcaceae</taxon>
        <taxon>Enterococcus</taxon>
    </lineage>
</organism>
<keyword evidence="9" id="KW-0812">Transmembrane</keyword>
<protein>
    <recommendedName>
        <fullName evidence="3">histidine kinase</fullName>
        <ecNumber evidence="3">2.7.13.3</ecNumber>
    </recommendedName>
</protein>
<dbReference type="InterPro" id="IPR004358">
    <property type="entry name" value="Sig_transdc_His_kin-like_C"/>
</dbReference>
<reference evidence="11 12" key="1">
    <citation type="submission" date="2013-03" db="EMBL/GenBank/DDBJ databases">
        <title>The Genome Sequence of Enterococcus sulfureus ATCC_49903 (PacBio/Illumina hybrid assembly).</title>
        <authorList>
            <consortium name="The Broad Institute Genomics Platform"/>
            <consortium name="The Broad Institute Genome Sequencing Center for Infectious Disease"/>
            <person name="Earl A."/>
            <person name="Russ C."/>
            <person name="Gilmore M."/>
            <person name="Surin D."/>
            <person name="Walker B."/>
            <person name="Young S."/>
            <person name="Zeng Q."/>
            <person name="Gargeya S."/>
            <person name="Fitzgerald M."/>
            <person name="Haas B."/>
            <person name="Abouelleil A."/>
            <person name="Allen A.W."/>
            <person name="Alvarado L."/>
            <person name="Arachchi H.M."/>
            <person name="Berlin A.M."/>
            <person name="Chapman S.B."/>
            <person name="Gainer-Dewar J."/>
            <person name="Goldberg J."/>
            <person name="Griggs A."/>
            <person name="Gujja S."/>
            <person name="Hansen M."/>
            <person name="Howarth C."/>
            <person name="Imamovic A."/>
            <person name="Ireland A."/>
            <person name="Larimer J."/>
            <person name="McCowan C."/>
            <person name="Murphy C."/>
            <person name="Pearson M."/>
            <person name="Poon T.W."/>
            <person name="Priest M."/>
            <person name="Roberts A."/>
            <person name="Saif S."/>
            <person name="Shea T."/>
            <person name="Sisk P."/>
            <person name="Sykes S."/>
            <person name="Wortman J."/>
            <person name="Nusbaum C."/>
            <person name="Birren B."/>
        </authorList>
    </citation>
    <scope>NUCLEOTIDE SEQUENCE [LARGE SCALE GENOMIC DNA]</scope>
    <source>
        <strain evidence="11 12">ATCC 49903</strain>
    </source>
</reference>
<dbReference type="GO" id="GO:0005886">
    <property type="term" value="C:plasma membrane"/>
    <property type="evidence" value="ECO:0007669"/>
    <property type="project" value="TreeGrafter"/>
</dbReference>
<dbReference type="PATRIC" id="fig|1140003.3.peg.638"/>
<name>S0PGL5_9ENTE</name>
<evidence type="ECO:0000256" key="3">
    <source>
        <dbReference type="ARBA" id="ARBA00012438"/>
    </source>
</evidence>
<dbReference type="GO" id="GO:0016036">
    <property type="term" value="P:cellular response to phosphate starvation"/>
    <property type="evidence" value="ECO:0007669"/>
    <property type="project" value="TreeGrafter"/>
</dbReference>
<dbReference type="EC" id="2.7.13.3" evidence="3"/>
<evidence type="ECO:0000256" key="5">
    <source>
        <dbReference type="ARBA" id="ARBA00022679"/>
    </source>
</evidence>
<dbReference type="STRING" id="1140003.OMY_00644"/>
<dbReference type="CDD" id="cd00082">
    <property type="entry name" value="HisKA"/>
    <property type="match status" value="1"/>
</dbReference>
<dbReference type="GO" id="GO:0000155">
    <property type="term" value="F:phosphorelay sensor kinase activity"/>
    <property type="evidence" value="ECO:0007669"/>
    <property type="project" value="InterPro"/>
</dbReference>
<evidence type="ECO:0000256" key="4">
    <source>
        <dbReference type="ARBA" id="ARBA00022553"/>
    </source>
</evidence>
<dbReference type="EMBL" id="ASWO01000001">
    <property type="protein sequence ID" value="EOT87581.1"/>
    <property type="molecule type" value="Genomic_DNA"/>
</dbReference>
<dbReference type="PRINTS" id="PR00344">
    <property type="entry name" value="BCTRLSENSOR"/>
</dbReference>
<dbReference type="Gene3D" id="3.30.565.10">
    <property type="entry name" value="Histidine kinase-like ATPase, C-terminal domain"/>
    <property type="match status" value="1"/>
</dbReference>
<dbReference type="SUPFAM" id="SSF55874">
    <property type="entry name" value="ATPase domain of HSP90 chaperone/DNA topoisomerase II/histidine kinase"/>
    <property type="match status" value="1"/>
</dbReference>
<dbReference type="FunFam" id="3.30.565.10:FF:000006">
    <property type="entry name" value="Sensor histidine kinase WalK"/>
    <property type="match status" value="1"/>
</dbReference>
<evidence type="ECO:0000259" key="10">
    <source>
        <dbReference type="PROSITE" id="PS50109"/>
    </source>
</evidence>
<dbReference type="Proteomes" id="UP000015961">
    <property type="component" value="Unassembled WGS sequence"/>
</dbReference>
<dbReference type="FunFam" id="1.10.287.130:FF:000001">
    <property type="entry name" value="Two-component sensor histidine kinase"/>
    <property type="match status" value="1"/>
</dbReference>
<feature type="domain" description="Histidine kinase" evidence="10">
    <location>
        <begin position="218"/>
        <end position="439"/>
    </location>
</feature>
<dbReference type="SUPFAM" id="SSF47384">
    <property type="entry name" value="Homodimeric domain of signal transducing histidine kinase"/>
    <property type="match status" value="1"/>
</dbReference>
<keyword evidence="9" id="KW-1133">Transmembrane helix</keyword>
<keyword evidence="7" id="KW-0902">Two-component regulatory system</keyword>
<keyword evidence="8 9" id="KW-0472">Membrane</keyword>
<dbReference type="GO" id="GO:0004721">
    <property type="term" value="F:phosphoprotein phosphatase activity"/>
    <property type="evidence" value="ECO:0007669"/>
    <property type="project" value="TreeGrafter"/>
</dbReference>
<dbReference type="RefSeq" id="WP_016185134.1">
    <property type="nucleotide sequence ID" value="NZ_ASWO01000001.1"/>
</dbReference>
<comment type="catalytic activity">
    <reaction evidence="1">
        <text>ATP + protein L-histidine = ADP + protein N-phospho-L-histidine.</text>
        <dbReference type="EC" id="2.7.13.3"/>
    </reaction>
</comment>
<evidence type="ECO:0000313" key="12">
    <source>
        <dbReference type="Proteomes" id="UP000015961"/>
    </source>
</evidence>
<evidence type="ECO:0000313" key="11">
    <source>
        <dbReference type="EMBL" id="EOT87581.1"/>
    </source>
</evidence>
<dbReference type="PANTHER" id="PTHR45453">
    <property type="entry name" value="PHOSPHATE REGULON SENSOR PROTEIN PHOR"/>
    <property type="match status" value="1"/>
</dbReference>
<evidence type="ECO:0000256" key="9">
    <source>
        <dbReference type="SAM" id="Phobius"/>
    </source>
</evidence>
<evidence type="ECO:0000256" key="6">
    <source>
        <dbReference type="ARBA" id="ARBA00022777"/>
    </source>
</evidence>
<dbReference type="PROSITE" id="PS50109">
    <property type="entry name" value="HIS_KIN"/>
    <property type="match status" value="1"/>
</dbReference>
<comment type="caution">
    <text evidence="11">The sequence shown here is derived from an EMBL/GenBank/DDBJ whole genome shotgun (WGS) entry which is preliminary data.</text>
</comment>
<dbReference type="AlphaFoldDB" id="S0PGL5"/>
<keyword evidence="6" id="KW-0418">Kinase</keyword>
<evidence type="ECO:0000256" key="7">
    <source>
        <dbReference type="ARBA" id="ARBA00023012"/>
    </source>
</evidence>
<proteinExistence type="predicted"/>
<evidence type="ECO:0000256" key="8">
    <source>
        <dbReference type="ARBA" id="ARBA00023136"/>
    </source>
</evidence>
<dbReference type="InterPro" id="IPR036097">
    <property type="entry name" value="HisK_dim/P_sf"/>
</dbReference>
<dbReference type="SMART" id="SM00387">
    <property type="entry name" value="HATPase_c"/>
    <property type="match status" value="1"/>
</dbReference>
<evidence type="ECO:0000256" key="2">
    <source>
        <dbReference type="ARBA" id="ARBA00004370"/>
    </source>
</evidence>
<dbReference type="Pfam" id="PF00512">
    <property type="entry name" value="HisKA"/>
    <property type="match status" value="1"/>
</dbReference>
<evidence type="ECO:0000256" key="1">
    <source>
        <dbReference type="ARBA" id="ARBA00000085"/>
    </source>
</evidence>
<dbReference type="InterPro" id="IPR005467">
    <property type="entry name" value="His_kinase_dom"/>
</dbReference>
<dbReference type="SMART" id="SM00388">
    <property type="entry name" value="HisKA"/>
    <property type="match status" value="1"/>
</dbReference>
<gene>
    <name evidence="11" type="ORF">I573_00637</name>
</gene>
<dbReference type="InterPro" id="IPR050351">
    <property type="entry name" value="BphY/WalK/GraS-like"/>
</dbReference>
<sequence>MKAKLPNKQRIRLFLANVLAFALVFFALGVIVLQVLSLSAYRETDQQLTQTTSDSPTVQLEITRYQENDPTLHLDENKPFKEGPKPMFNNQVILWSKDGTILNKEALGSRYAQFESLTLSTKNLDSIQTVQLEDQSSNTADFRSIIRKAPENDANIAYVQVLANTNQIKSALTNFRAILIACMIIFWFLSIGISFLLANLSMRPIVASWKRQQEFVENASHELRTPLTIIQNSLQHLFTKPNHTILDESESIAQALTETRRLTGLTNDLLTIARNDSNQQVLEYQEVTIQSFLDELIKPFQEMAQLDDKALLLQPLDNPNQTWVVDRKKIHQVLVILLDNALKYTRPQDEIFVVTTTTNKEWRVAVSNTGPSISDQDKQHLFDRFYREDHSRAKETGGYGLGLAIAKQLVEEHHGEIMVKDFNYHHKVGVTFEFKLPKK</sequence>
<comment type="subcellular location">
    <subcellularLocation>
        <location evidence="2">Membrane</location>
    </subcellularLocation>
</comment>
<dbReference type="Pfam" id="PF02518">
    <property type="entry name" value="HATPase_c"/>
    <property type="match status" value="1"/>
</dbReference>
<feature type="transmembrane region" description="Helical" evidence="9">
    <location>
        <begin position="12"/>
        <end position="36"/>
    </location>
</feature>
<dbReference type="InterPro" id="IPR003594">
    <property type="entry name" value="HATPase_dom"/>
</dbReference>
<dbReference type="InterPro" id="IPR036890">
    <property type="entry name" value="HATPase_C_sf"/>
</dbReference>
<keyword evidence="4" id="KW-0597">Phosphoprotein</keyword>
<dbReference type="InterPro" id="IPR003661">
    <property type="entry name" value="HisK_dim/P_dom"/>
</dbReference>
<dbReference type="Gene3D" id="1.10.287.130">
    <property type="match status" value="1"/>
</dbReference>
<dbReference type="PANTHER" id="PTHR45453:SF1">
    <property type="entry name" value="PHOSPHATE REGULON SENSOR PROTEIN PHOR"/>
    <property type="match status" value="1"/>
</dbReference>
<keyword evidence="5" id="KW-0808">Transferase</keyword>